<organism evidence="3">
    <name type="scientific">Strongylocentrotus purpuratus</name>
    <name type="common">Purple sea urchin</name>
    <dbReference type="NCBI Taxonomy" id="7668"/>
    <lineage>
        <taxon>Eukaryota</taxon>
        <taxon>Metazoa</taxon>
        <taxon>Echinodermata</taxon>
        <taxon>Eleutherozoa</taxon>
        <taxon>Echinozoa</taxon>
        <taxon>Echinoidea</taxon>
        <taxon>Euechinoidea</taxon>
        <taxon>Echinacea</taxon>
        <taxon>Camarodonta</taxon>
        <taxon>Echinidea</taxon>
        <taxon>Strongylocentrotidae</taxon>
        <taxon>Strongylocentrotus</taxon>
    </lineage>
</organism>
<dbReference type="CTD" id="373489"/>
<dbReference type="GO" id="GO:0008270">
    <property type="term" value="F:zinc ion binding"/>
    <property type="evidence" value="ECO:0007669"/>
    <property type="project" value="UniProtKB-KW"/>
</dbReference>
<accession>Q26662</accession>
<dbReference type="AlphaFoldDB" id="Q26662"/>
<evidence type="ECO:0000256" key="1">
    <source>
        <dbReference type="PROSITE-ProRule" id="PRU00325"/>
    </source>
</evidence>
<gene>
    <name evidence="3" type="primary">VEB4</name>
</gene>
<keyword evidence="1" id="KW-0479">Metal-binding</keyword>
<evidence type="ECO:0000313" key="3">
    <source>
        <dbReference type="EMBL" id="AAA99910.1"/>
    </source>
</evidence>
<dbReference type="RefSeq" id="NP_999794.1">
    <property type="nucleotide sequence ID" value="NM_214629.1"/>
</dbReference>
<reference evidence="3" key="1">
    <citation type="submission" date="1993-03" db="EMBL/GenBank/DDBJ databases">
        <title>Spatial and temporal characterization of VEB4: A member of the very early blastula gene set of the sea urchin Strongylocentrotus purpuratus.</title>
        <authorList>
            <person name="Nasir A."/>
            <person name="Angerer R.C."/>
        </authorList>
    </citation>
    <scope>NUCLEOTIDE SEQUENCE</scope>
</reference>
<sequence>MADGARRFLQFSATELKKFLRDRRVPFNDEKHAELAEKAYLAEKLDLQVKPYDEKAEKLNNLVSAGKVDTWWCLIRLPRPETLTNGWEDSPANLPAISRDHIDSFIKAGNRRIGRVKTEGRRTLAFGKGLYMSGHVQSVQYHGINPKICYCFVRGKVVSQVKTSEPAYLTWLVLQKDTGRICTAECNCCSGVQATCKHIAALLFTVAEVVAVEGRPSCTSQPKAWGLPPKRRMKEALHQPQFTEDNEVVGMTEDVMHHELGNGRLNRSNFDPRLHCHRAKRNINDFDLDWLAPSQTGTVVCWRTPSGSPMNYDQRRTFQRSTDMKRWSLAISLTMSEALQDRSDIQLMEISTHQQQVIIIETKQQAKSKRWKKHTVTWSHICLVFLGTVCEAGQAAVRNGTIHDLSQVARVMGYFGSA</sequence>
<dbReference type="OrthoDB" id="10035901at2759"/>
<evidence type="ECO:0000259" key="2">
    <source>
        <dbReference type="PROSITE" id="PS50966"/>
    </source>
</evidence>
<dbReference type="InterPro" id="IPR007527">
    <property type="entry name" value="Znf_SWIM"/>
</dbReference>
<proteinExistence type="evidence at transcript level"/>
<protein>
    <submittedName>
        <fullName evidence="3">Very early blastula protein 4</fullName>
    </submittedName>
</protein>
<keyword evidence="1" id="KW-0862">Zinc</keyword>
<dbReference type="GeneID" id="373489"/>
<dbReference type="PROSITE" id="PS50966">
    <property type="entry name" value="ZF_SWIM"/>
    <property type="match status" value="1"/>
</dbReference>
<keyword evidence="1" id="KW-0863">Zinc-finger</keyword>
<dbReference type="PANTHER" id="PTHR47526">
    <property type="entry name" value="ATP-DEPENDENT DNA HELICASE"/>
    <property type="match status" value="1"/>
</dbReference>
<dbReference type="PANTHER" id="PTHR47526:SF3">
    <property type="entry name" value="PHD-TYPE DOMAIN-CONTAINING PROTEIN"/>
    <property type="match status" value="1"/>
</dbReference>
<dbReference type="EMBL" id="L12536">
    <property type="protein sequence ID" value="AAA99910.1"/>
    <property type="molecule type" value="mRNA"/>
</dbReference>
<feature type="domain" description="SWIM-type" evidence="2">
    <location>
        <begin position="168"/>
        <end position="207"/>
    </location>
</feature>
<name>Q26662_STRPU</name>